<comment type="caution">
    <text evidence="4">The sequence shown here is derived from an EMBL/GenBank/DDBJ whole genome shotgun (WGS) entry which is preliminary data.</text>
</comment>
<organism evidence="4 5">
    <name type="scientific">Roseibium algae</name>
    <dbReference type="NCBI Taxonomy" id="3123038"/>
    <lineage>
        <taxon>Bacteria</taxon>
        <taxon>Pseudomonadati</taxon>
        <taxon>Pseudomonadota</taxon>
        <taxon>Alphaproteobacteria</taxon>
        <taxon>Hyphomicrobiales</taxon>
        <taxon>Stappiaceae</taxon>
        <taxon>Roseibium</taxon>
    </lineage>
</organism>
<dbReference type="Proteomes" id="UP001385499">
    <property type="component" value="Unassembled WGS sequence"/>
</dbReference>
<name>A0ABU8TIA6_9HYPH</name>
<dbReference type="GO" id="GO:0008168">
    <property type="term" value="F:methyltransferase activity"/>
    <property type="evidence" value="ECO:0007669"/>
    <property type="project" value="UniProtKB-KW"/>
</dbReference>
<dbReference type="GO" id="GO:0032259">
    <property type="term" value="P:methylation"/>
    <property type="evidence" value="ECO:0007669"/>
    <property type="project" value="UniProtKB-KW"/>
</dbReference>
<dbReference type="CDD" id="cd02440">
    <property type="entry name" value="AdoMet_MTases"/>
    <property type="match status" value="1"/>
</dbReference>
<evidence type="ECO:0000313" key="4">
    <source>
        <dbReference type="EMBL" id="MEJ8473901.1"/>
    </source>
</evidence>
<keyword evidence="2 4" id="KW-0808">Transferase</keyword>
<keyword evidence="3" id="KW-0949">S-adenosyl-L-methionine</keyword>
<dbReference type="PANTHER" id="PTHR43464:SF19">
    <property type="entry name" value="UBIQUINONE BIOSYNTHESIS O-METHYLTRANSFERASE, MITOCHONDRIAL"/>
    <property type="match status" value="1"/>
</dbReference>
<sequence>MQDSNETIHASHDLDGDISKIKNYYKDWAANYDQDVKDQSYGGPEVIGNLASLIAVSYLHKQPENVRVLDAGCGTGLSGLALQETGFKVVDGFDLSDEMVMEAEKTGAYKELRGSVDITVDRISVFDRKYDLVVSCGVFTLGHVEPEALLTLARLLTKDGHLAVSTRNSYLSGSDFKKESQDLVRRGLLEEILIIPDARYIAEEDAHYWVYKRGPKLT</sequence>
<keyword evidence="5" id="KW-1185">Reference proteome</keyword>
<evidence type="ECO:0000256" key="3">
    <source>
        <dbReference type="ARBA" id="ARBA00022691"/>
    </source>
</evidence>
<dbReference type="EC" id="2.1.1.-" evidence="4"/>
<dbReference type="RefSeq" id="WP_340273597.1">
    <property type="nucleotide sequence ID" value="NZ_JBAKIA010000004.1"/>
</dbReference>
<keyword evidence="1 4" id="KW-0489">Methyltransferase</keyword>
<protein>
    <submittedName>
        <fullName evidence="4">Class I SAM-dependent methyltransferase</fullName>
        <ecNumber evidence="4">2.1.1.-</ecNumber>
    </submittedName>
</protein>
<dbReference type="Gene3D" id="3.40.50.150">
    <property type="entry name" value="Vaccinia Virus protein VP39"/>
    <property type="match status" value="1"/>
</dbReference>
<accession>A0ABU8TIA6</accession>
<dbReference type="Pfam" id="PF13489">
    <property type="entry name" value="Methyltransf_23"/>
    <property type="match status" value="1"/>
</dbReference>
<proteinExistence type="predicted"/>
<dbReference type="EMBL" id="JBAKIA010000004">
    <property type="protein sequence ID" value="MEJ8473901.1"/>
    <property type="molecule type" value="Genomic_DNA"/>
</dbReference>
<reference evidence="4 5" key="1">
    <citation type="submission" date="2024-02" db="EMBL/GenBank/DDBJ databases">
        <title>Roseibium algae sp. nov., isolated from marine alga (Grateloupia sp.), showing potential in myo-inositol conversion.</title>
        <authorList>
            <person name="Wang Y."/>
        </authorList>
    </citation>
    <scope>NUCLEOTIDE SEQUENCE [LARGE SCALE GENOMIC DNA]</scope>
    <source>
        <strain evidence="4 5">H3510</strain>
    </source>
</reference>
<dbReference type="SUPFAM" id="SSF53335">
    <property type="entry name" value="S-adenosyl-L-methionine-dependent methyltransferases"/>
    <property type="match status" value="1"/>
</dbReference>
<dbReference type="PANTHER" id="PTHR43464">
    <property type="entry name" value="METHYLTRANSFERASE"/>
    <property type="match status" value="1"/>
</dbReference>
<evidence type="ECO:0000256" key="1">
    <source>
        <dbReference type="ARBA" id="ARBA00022603"/>
    </source>
</evidence>
<evidence type="ECO:0000313" key="5">
    <source>
        <dbReference type="Proteomes" id="UP001385499"/>
    </source>
</evidence>
<gene>
    <name evidence="4" type="ORF">V6575_07365</name>
</gene>
<dbReference type="InterPro" id="IPR029063">
    <property type="entry name" value="SAM-dependent_MTases_sf"/>
</dbReference>
<evidence type="ECO:0000256" key="2">
    <source>
        <dbReference type="ARBA" id="ARBA00022679"/>
    </source>
</evidence>